<proteinExistence type="predicted"/>
<reference evidence="1 2" key="1">
    <citation type="submission" date="2017-02" db="EMBL/GenBank/DDBJ databases">
        <authorList>
            <person name="Peterson S.W."/>
        </authorList>
    </citation>
    <scope>NUCLEOTIDE SEQUENCE [LARGE SCALE GENOMIC DNA]</scope>
    <source>
        <strain evidence="1 2">LMG 22410</strain>
    </source>
</reference>
<organism evidence="1 2">
    <name type="scientific">Agrococcus casei LMG 22410</name>
    <dbReference type="NCBI Taxonomy" id="1255656"/>
    <lineage>
        <taxon>Bacteria</taxon>
        <taxon>Bacillati</taxon>
        <taxon>Actinomycetota</taxon>
        <taxon>Actinomycetes</taxon>
        <taxon>Micrococcales</taxon>
        <taxon>Microbacteriaceae</taxon>
        <taxon>Agrococcus</taxon>
    </lineage>
</organism>
<protein>
    <submittedName>
        <fullName evidence="1">Uncharacterized protein</fullName>
    </submittedName>
</protein>
<gene>
    <name evidence="1" type="ORF">CZ674_04340</name>
</gene>
<name>A0A1R4FFX2_9MICO</name>
<dbReference type="EMBL" id="FUHU01000021">
    <property type="protein sequence ID" value="SJM54834.1"/>
    <property type="molecule type" value="Genomic_DNA"/>
</dbReference>
<sequence>MMVADYERRLAAAETELENWNRRKFPGTKLDHGTLNLPLAQRGITDADLNTYRRLTDAVRYWRHKLARARWLTEAPARREAKVAAHDAADLKARYGECGEVLWVLSGRWHPVERWNRKSVKVAGLDETIPHTQVAGAR</sequence>
<dbReference type="Proteomes" id="UP000195787">
    <property type="component" value="Unassembled WGS sequence"/>
</dbReference>
<dbReference type="AlphaFoldDB" id="A0A1R4FFX2"/>
<keyword evidence="2" id="KW-1185">Reference proteome</keyword>
<accession>A0A1R4FFX2</accession>
<evidence type="ECO:0000313" key="2">
    <source>
        <dbReference type="Proteomes" id="UP000195787"/>
    </source>
</evidence>
<dbReference type="OrthoDB" id="5130332at2"/>
<dbReference type="GeneID" id="303172434"/>
<evidence type="ECO:0000313" key="1">
    <source>
        <dbReference type="EMBL" id="SJM54834.1"/>
    </source>
</evidence>
<dbReference type="RefSeq" id="WP_086991325.1">
    <property type="nucleotide sequence ID" value="NZ_FUHU01000021.1"/>
</dbReference>